<comment type="caution">
    <text evidence="1">The sequence shown here is derived from an EMBL/GenBank/DDBJ whole genome shotgun (WGS) entry which is preliminary data.</text>
</comment>
<reference evidence="1 2" key="1">
    <citation type="journal article" date="2019" name="Sci. Rep.">
        <title>Orb-weaving spider Araneus ventricosus genome elucidates the spidroin gene catalogue.</title>
        <authorList>
            <person name="Kono N."/>
            <person name="Nakamura H."/>
            <person name="Ohtoshi R."/>
            <person name="Moran D.A.P."/>
            <person name="Shinohara A."/>
            <person name="Yoshida Y."/>
            <person name="Fujiwara M."/>
            <person name="Mori M."/>
            <person name="Tomita M."/>
            <person name="Arakawa K."/>
        </authorList>
    </citation>
    <scope>NUCLEOTIDE SEQUENCE [LARGE SCALE GENOMIC DNA]</scope>
</reference>
<organism evidence="1 2">
    <name type="scientific">Araneus ventricosus</name>
    <name type="common">Orbweaver spider</name>
    <name type="synonym">Epeira ventricosa</name>
    <dbReference type="NCBI Taxonomy" id="182803"/>
    <lineage>
        <taxon>Eukaryota</taxon>
        <taxon>Metazoa</taxon>
        <taxon>Ecdysozoa</taxon>
        <taxon>Arthropoda</taxon>
        <taxon>Chelicerata</taxon>
        <taxon>Arachnida</taxon>
        <taxon>Araneae</taxon>
        <taxon>Araneomorphae</taxon>
        <taxon>Entelegynae</taxon>
        <taxon>Araneoidea</taxon>
        <taxon>Araneidae</taxon>
        <taxon>Araneus</taxon>
    </lineage>
</organism>
<dbReference type="EMBL" id="BGPR01007178">
    <property type="protein sequence ID" value="GBN24922.1"/>
    <property type="molecule type" value="Genomic_DNA"/>
</dbReference>
<accession>A0A4Y2MEM8</accession>
<name>A0A4Y2MEM8_ARAVE</name>
<dbReference type="Proteomes" id="UP000499080">
    <property type="component" value="Unassembled WGS sequence"/>
</dbReference>
<keyword evidence="2" id="KW-1185">Reference proteome</keyword>
<evidence type="ECO:0000313" key="2">
    <source>
        <dbReference type="Proteomes" id="UP000499080"/>
    </source>
</evidence>
<dbReference type="AlphaFoldDB" id="A0A4Y2MEM8"/>
<evidence type="ECO:0000313" key="1">
    <source>
        <dbReference type="EMBL" id="GBN24922.1"/>
    </source>
</evidence>
<gene>
    <name evidence="1" type="ORF">AVEN_167800_1</name>
</gene>
<protein>
    <submittedName>
        <fullName evidence="1">Uncharacterized protein</fullName>
    </submittedName>
</protein>
<proteinExistence type="predicted"/>
<sequence>MEMVCLISSTLGLHHSERCKTSIHETLYAELQRNESSMNDPLWFQVNLISKKEKNHSIVSRDYPTRVFFNSVHVSLLISLKSHYLLLMTALACDPTSKFHGFVTGYQRNWTVQRNDYTWAIG</sequence>